<dbReference type="InterPro" id="IPR037523">
    <property type="entry name" value="VOC_core"/>
</dbReference>
<accession>A0ABZ2PJ51</accession>
<feature type="domain" description="VOC" evidence="1">
    <location>
        <begin position="8"/>
        <end position="122"/>
    </location>
</feature>
<dbReference type="Proteomes" id="UP001432000">
    <property type="component" value="Chromosome"/>
</dbReference>
<evidence type="ECO:0000313" key="2">
    <source>
        <dbReference type="EMBL" id="WXG68017.1"/>
    </source>
</evidence>
<protein>
    <recommendedName>
        <fullName evidence="1">VOC domain-containing protein</fullName>
    </recommendedName>
</protein>
<dbReference type="EMBL" id="CP147846">
    <property type="protein sequence ID" value="WXG68017.1"/>
    <property type="molecule type" value="Genomic_DNA"/>
</dbReference>
<evidence type="ECO:0000259" key="1">
    <source>
        <dbReference type="PROSITE" id="PS51819"/>
    </source>
</evidence>
<organism evidence="2 3">
    <name type="scientific">Rhodococcus sovatensis</name>
    <dbReference type="NCBI Taxonomy" id="1805840"/>
    <lineage>
        <taxon>Bacteria</taxon>
        <taxon>Bacillati</taxon>
        <taxon>Actinomycetota</taxon>
        <taxon>Actinomycetes</taxon>
        <taxon>Mycobacteriales</taxon>
        <taxon>Nocardiaceae</taxon>
        <taxon>Rhodococcus</taxon>
    </lineage>
</organism>
<proteinExistence type="predicted"/>
<evidence type="ECO:0000313" key="3">
    <source>
        <dbReference type="Proteomes" id="UP001432000"/>
    </source>
</evidence>
<dbReference type="RefSeq" id="WP_338887954.1">
    <property type="nucleotide sequence ID" value="NZ_CP147846.1"/>
</dbReference>
<dbReference type="PROSITE" id="PS51819">
    <property type="entry name" value="VOC"/>
    <property type="match status" value="1"/>
</dbReference>
<keyword evidence="3" id="KW-1185">Reference proteome</keyword>
<reference evidence="2 3" key="1">
    <citation type="submission" date="2024-03" db="EMBL/GenBank/DDBJ databases">
        <title>Natural products discovery in diverse microorganisms through a two-stage MS feature dereplication strategy.</title>
        <authorList>
            <person name="Zhang R."/>
        </authorList>
    </citation>
    <scope>NUCLEOTIDE SEQUENCE [LARGE SCALE GENOMIC DNA]</scope>
    <source>
        <strain evidence="2 3">18930</strain>
    </source>
</reference>
<sequence length="122" mass="13403">MTDRSVTDIRVVAVPVTDQDRAIEFYAGALDLTKTMDGVIDEIGTRWVEMSSPGVAIALVQAYRNFDVGRDTGIRLTTPNAAALHAHLVSRGATVSELLLWDGLPPMFEFFDIDGNTLYVME</sequence>
<name>A0ABZ2PJ51_9NOCA</name>
<dbReference type="InterPro" id="IPR029068">
    <property type="entry name" value="Glyas_Bleomycin-R_OHBP_Dase"/>
</dbReference>
<gene>
    <name evidence="2" type="ORF">WDS16_22825</name>
</gene>
<dbReference type="Gene3D" id="3.10.180.10">
    <property type="entry name" value="2,3-Dihydroxybiphenyl 1,2-Dioxygenase, domain 1"/>
    <property type="match status" value="1"/>
</dbReference>
<dbReference type="SUPFAM" id="SSF54593">
    <property type="entry name" value="Glyoxalase/Bleomycin resistance protein/Dihydroxybiphenyl dioxygenase"/>
    <property type="match status" value="1"/>
</dbReference>